<dbReference type="Proteomes" id="UP000563524">
    <property type="component" value="Unassembled WGS sequence"/>
</dbReference>
<feature type="domain" description="OmpR/PhoB-type" evidence="9">
    <location>
        <begin position="137"/>
        <end position="239"/>
    </location>
</feature>
<dbReference type="Gene3D" id="1.10.10.10">
    <property type="entry name" value="Winged helix-like DNA-binding domain superfamily/Winged helix DNA-binding domain"/>
    <property type="match status" value="1"/>
</dbReference>
<evidence type="ECO:0000256" key="1">
    <source>
        <dbReference type="ARBA" id="ARBA00022553"/>
    </source>
</evidence>
<dbReference type="InterPro" id="IPR016032">
    <property type="entry name" value="Sig_transdc_resp-reg_C-effctor"/>
</dbReference>
<organism evidence="10 11">
    <name type="scientific">Parvularcula dongshanensis</name>
    <dbReference type="NCBI Taxonomy" id="1173995"/>
    <lineage>
        <taxon>Bacteria</taxon>
        <taxon>Pseudomonadati</taxon>
        <taxon>Pseudomonadota</taxon>
        <taxon>Alphaproteobacteria</taxon>
        <taxon>Parvularculales</taxon>
        <taxon>Parvularculaceae</taxon>
        <taxon>Parvularcula</taxon>
    </lineage>
</organism>
<evidence type="ECO:0000256" key="6">
    <source>
        <dbReference type="PROSITE-ProRule" id="PRU00169"/>
    </source>
</evidence>
<dbReference type="InterPro" id="IPR036388">
    <property type="entry name" value="WH-like_DNA-bd_sf"/>
</dbReference>
<name>A0A840I497_9PROT</name>
<dbReference type="GO" id="GO:0000976">
    <property type="term" value="F:transcription cis-regulatory region binding"/>
    <property type="evidence" value="ECO:0007669"/>
    <property type="project" value="TreeGrafter"/>
</dbReference>
<dbReference type="EMBL" id="JACHOB010000003">
    <property type="protein sequence ID" value="MBB4659101.1"/>
    <property type="molecule type" value="Genomic_DNA"/>
</dbReference>
<dbReference type="FunFam" id="3.40.50.2300:FF:000001">
    <property type="entry name" value="DNA-binding response regulator PhoB"/>
    <property type="match status" value="1"/>
</dbReference>
<evidence type="ECO:0000256" key="5">
    <source>
        <dbReference type="ARBA" id="ARBA00023163"/>
    </source>
</evidence>
<proteinExistence type="predicted"/>
<keyword evidence="2" id="KW-0902">Two-component regulatory system</keyword>
<dbReference type="GO" id="GO:0000156">
    <property type="term" value="F:phosphorelay response regulator activity"/>
    <property type="evidence" value="ECO:0007669"/>
    <property type="project" value="TreeGrafter"/>
</dbReference>
<dbReference type="InterPro" id="IPR001867">
    <property type="entry name" value="OmpR/PhoB-type_DNA-bd"/>
</dbReference>
<dbReference type="PANTHER" id="PTHR48111">
    <property type="entry name" value="REGULATOR OF RPOS"/>
    <property type="match status" value="1"/>
</dbReference>
<evidence type="ECO:0000256" key="3">
    <source>
        <dbReference type="ARBA" id="ARBA00023015"/>
    </source>
</evidence>
<evidence type="ECO:0000259" key="8">
    <source>
        <dbReference type="PROSITE" id="PS50110"/>
    </source>
</evidence>
<dbReference type="SMART" id="SM00862">
    <property type="entry name" value="Trans_reg_C"/>
    <property type="match status" value="1"/>
</dbReference>
<keyword evidence="4 7" id="KW-0238">DNA-binding</keyword>
<keyword evidence="5" id="KW-0804">Transcription</keyword>
<dbReference type="Pfam" id="PF00486">
    <property type="entry name" value="Trans_reg_C"/>
    <property type="match status" value="1"/>
</dbReference>
<evidence type="ECO:0000259" key="9">
    <source>
        <dbReference type="PROSITE" id="PS51755"/>
    </source>
</evidence>
<keyword evidence="1 6" id="KW-0597">Phosphoprotein</keyword>
<dbReference type="GO" id="GO:0006355">
    <property type="term" value="P:regulation of DNA-templated transcription"/>
    <property type="evidence" value="ECO:0007669"/>
    <property type="project" value="InterPro"/>
</dbReference>
<evidence type="ECO:0000256" key="2">
    <source>
        <dbReference type="ARBA" id="ARBA00023012"/>
    </source>
</evidence>
<accession>A0A840I497</accession>
<evidence type="ECO:0000256" key="4">
    <source>
        <dbReference type="ARBA" id="ARBA00023125"/>
    </source>
</evidence>
<reference evidence="10 11" key="1">
    <citation type="submission" date="2020-08" db="EMBL/GenBank/DDBJ databases">
        <title>Genomic Encyclopedia of Type Strains, Phase IV (KMG-IV): sequencing the most valuable type-strain genomes for metagenomic binning, comparative biology and taxonomic classification.</title>
        <authorList>
            <person name="Goeker M."/>
        </authorList>
    </citation>
    <scope>NUCLEOTIDE SEQUENCE [LARGE SCALE GENOMIC DNA]</scope>
    <source>
        <strain evidence="10 11">DSM 102850</strain>
    </source>
</reference>
<evidence type="ECO:0000313" key="11">
    <source>
        <dbReference type="Proteomes" id="UP000563524"/>
    </source>
</evidence>
<feature type="domain" description="Response regulatory" evidence="8">
    <location>
        <begin position="9"/>
        <end position="122"/>
    </location>
</feature>
<dbReference type="CDD" id="cd17574">
    <property type="entry name" value="REC_OmpR"/>
    <property type="match status" value="1"/>
</dbReference>
<dbReference type="SMART" id="SM00448">
    <property type="entry name" value="REC"/>
    <property type="match status" value="1"/>
</dbReference>
<dbReference type="GO" id="GO:0005829">
    <property type="term" value="C:cytosol"/>
    <property type="evidence" value="ECO:0007669"/>
    <property type="project" value="TreeGrafter"/>
</dbReference>
<dbReference type="CDD" id="cd00383">
    <property type="entry name" value="trans_reg_C"/>
    <property type="match status" value="1"/>
</dbReference>
<dbReference type="SUPFAM" id="SSF52172">
    <property type="entry name" value="CheY-like"/>
    <property type="match status" value="1"/>
</dbReference>
<dbReference type="PANTHER" id="PTHR48111:SF4">
    <property type="entry name" value="DNA-BINDING DUAL TRANSCRIPTIONAL REGULATOR OMPR"/>
    <property type="match status" value="1"/>
</dbReference>
<dbReference type="AlphaFoldDB" id="A0A840I497"/>
<dbReference type="PROSITE" id="PS50110">
    <property type="entry name" value="RESPONSE_REGULATORY"/>
    <property type="match status" value="1"/>
</dbReference>
<dbReference type="RefSeq" id="WP_183817371.1">
    <property type="nucleotide sequence ID" value="NZ_JACHOB010000003.1"/>
</dbReference>
<protein>
    <submittedName>
        <fullName evidence="10">DNA-binding response OmpR family regulator</fullName>
    </submittedName>
</protein>
<dbReference type="InterPro" id="IPR039420">
    <property type="entry name" value="WalR-like"/>
</dbReference>
<dbReference type="PROSITE" id="PS51755">
    <property type="entry name" value="OMPR_PHOB"/>
    <property type="match status" value="1"/>
</dbReference>
<feature type="DNA-binding region" description="OmpR/PhoB-type" evidence="7">
    <location>
        <begin position="137"/>
        <end position="239"/>
    </location>
</feature>
<feature type="modified residue" description="4-aspartylphosphate" evidence="6">
    <location>
        <position position="58"/>
    </location>
</feature>
<dbReference type="InterPro" id="IPR011006">
    <property type="entry name" value="CheY-like_superfamily"/>
</dbReference>
<keyword evidence="11" id="KW-1185">Reference proteome</keyword>
<dbReference type="GO" id="GO:0032993">
    <property type="term" value="C:protein-DNA complex"/>
    <property type="evidence" value="ECO:0007669"/>
    <property type="project" value="TreeGrafter"/>
</dbReference>
<comment type="caution">
    <text evidence="10">The sequence shown here is derived from an EMBL/GenBank/DDBJ whole genome shotgun (WGS) entry which is preliminary data.</text>
</comment>
<evidence type="ECO:0000313" key="10">
    <source>
        <dbReference type="EMBL" id="MBB4659101.1"/>
    </source>
</evidence>
<evidence type="ECO:0000256" key="7">
    <source>
        <dbReference type="PROSITE-ProRule" id="PRU01091"/>
    </source>
</evidence>
<dbReference type="Gene3D" id="6.10.250.690">
    <property type="match status" value="1"/>
</dbReference>
<dbReference type="InterPro" id="IPR001789">
    <property type="entry name" value="Sig_transdc_resp-reg_receiver"/>
</dbReference>
<keyword evidence="3" id="KW-0805">Transcription regulation</keyword>
<sequence length="243" mass="26706">MTPADAPPRILIVEDDGALRTLLSRSLRERGFEATGVRSGPQMREVMEENGFDLIILDIMLPGTNGLDLCRWIRSHSEVPIIIVSARGDNTDRIVGLELGADDYVPKPVDVGELVARIRAVLRRISFGGRGAGEPASRLTKFDGWSVDRRRREVHTPDGIQVILSGGEFDLLCVLLDAPGRVVGREYLLEQSRDRVASGDASDRSVDVLISRLRRKLGAYEGGRDLIKTVRGVGYTFTAGVTR</sequence>
<dbReference type="Pfam" id="PF00072">
    <property type="entry name" value="Response_reg"/>
    <property type="match status" value="1"/>
</dbReference>
<dbReference type="Gene3D" id="3.40.50.2300">
    <property type="match status" value="1"/>
</dbReference>
<gene>
    <name evidence="10" type="ORF">GGQ59_001626</name>
</gene>
<dbReference type="SUPFAM" id="SSF46894">
    <property type="entry name" value="C-terminal effector domain of the bipartite response regulators"/>
    <property type="match status" value="1"/>
</dbReference>